<feature type="transmembrane region" description="Helical" evidence="1">
    <location>
        <begin position="20"/>
        <end position="43"/>
    </location>
</feature>
<proteinExistence type="predicted"/>
<comment type="caution">
    <text evidence="2">The sequence shown here is derived from an EMBL/GenBank/DDBJ whole genome shotgun (WGS) entry which is preliminary data.</text>
</comment>
<evidence type="ECO:0000313" key="2">
    <source>
        <dbReference type="EMBL" id="KGG21079.1"/>
    </source>
</evidence>
<reference evidence="3" key="1">
    <citation type="journal article" date="2014" name="Sci. Data">
        <title>Genomes of diverse isolates of the marine cyanobacterium Prochlorococcus.</title>
        <authorList>
            <person name="Biller S."/>
            <person name="Berube P."/>
            <person name="Thompson J."/>
            <person name="Kelly L."/>
            <person name="Roggensack S."/>
            <person name="Awad L."/>
            <person name="Roache-Johnson K."/>
            <person name="Ding H."/>
            <person name="Giovannoni S.J."/>
            <person name="Moore L.R."/>
            <person name="Chisholm S.W."/>
        </authorList>
    </citation>
    <scope>NUCLEOTIDE SEQUENCE [LARGE SCALE GENOMIC DNA]</scope>
    <source>
        <strain evidence="3">PAC1</strain>
    </source>
</reference>
<accession>A0A0A2C926</accession>
<sequence>MSEAKGNQLATISVYLNTPIIAVLLAVGFLLGSILFAGILLIAK</sequence>
<dbReference type="AlphaFoldDB" id="A0A0A2C926"/>
<dbReference type="RefSeq" id="WP_011295180.1">
    <property type="nucleotide sequence ID" value="NZ_CP138967.1"/>
</dbReference>
<name>A0A0A2C926_PROMR</name>
<evidence type="ECO:0000313" key="3">
    <source>
        <dbReference type="Proteomes" id="UP000030392"/>
    </source>
</evidence>
<keyword evidence="1" id="KW-0812">Transmembrane</keyword>
<dbReference type="EMBL" id="JNAX01000010">
    <property type="protein sequence ID" value="KGG21079.1"/>
    <property type="molecule type" value="Genomic_DNA"/>
</dbReference>
<protein>
    <submittedName>
        <fullName evidence="2">Uncharacterized protein</fullName>
    </submittedName>
</protein>
<evidence type="ECO:0000256" key="1">
    <source>
        <dbReference type="SAM" id="Phobius"/>
    </source>
</evidence>
<keyword evidence="1" id="KW-0472">Membrane</keyword>
<organism evidence="2 3">
    <name type="scientific">Prochlorococcus marinus str. PAC1</name>
    <dbReference type="NCBI Taxonomy" id="59924"/>
    <lineage>
        <taxon>Bacteria</taxon>
        <taxon>Bacillati</taxon>
        <taxon>Cyanobacteriota</taxon>
        <taxon>Cyanophyceae</taxon>
        <taxon>Synechococcales</taxon>
        <taxon>Prochlorococcaceae</taxon>
        <taxon>Prochlorococcus</taxon>
    </lineage>
</organism>
<dbReference type="Proteomes" id="UP000030392">
    <property type="component" value="Unassembled WGS sequence"/>
</dbReference>
<gene>
    <name evidence="2" type="ORF">EV03_1020</name>
</gene>
<keyword evidence="1" id="KW-1133">Transmembrane helix</keyword>